<accession>A0ABT4GMF2</accession>
<organism evidence="1 2">
    <name type="scientific">Paenibacillus alginolyticus</name>
    <dbReference type="NCBI Taxonomy" id="59839"/>
    <lineage>
        <taxon>Bacteria</taxon>
        <taxon>Bacillati</taxon>
        <taxon>Bacillota</taxon>
        <taxon>Bacilli</taxon>
        <taxon>Bacillales</taxon>
        <taxon>Paenibacillaceae</taxon>
        <taxon>Paenibacillus</taxon>
    </lineage>
</organism>
<dbReference type="RefSeq" id="WP_268618157.1">
    <property type="nucleotide sequence ID" value="NZ_JAMDMX010000140.1"/>
</dbReference>
<protein>
    <recommendedName>
        <fullName evidence="3">Glycosyl hydrolase family 32 N-terminal domain-containing protein</fullName>
    </recommendedName>
</protein>
<dbReference type="SUPFAM" id="SSF75005">
    <property type="entry name" value="Arabinanase/levansucrase/invertase"/>
    <property type="match status" value="2"/>
</dbReference>
<gene>
    <name evidence="1" type="ORF">M5X19_31730</name>
</gene>
<reference evidence="1 2" key="1">
    <citation type="submission" date="2022-05" db="EMBL/GenBank/DDBJ databases">
        <title>Genome Sequencing of Bee-Associated Microbes.</title>
        <authorList>
            <person name="Dunlap C."/>
        </authorList>
    </citation>
    <scope>NUCLEOTIDE SEQUENCE [LARGE SCALE GENOMIC DNA]</scope>
    <source>
        <strain evidence="1 2">NRRL B-14421</strain>
    </source>
</reference>
<dbReference type="Gene3D" id="2.115.10.20">
    <property type="entry name" value="Glycosyl hydrolase domain, family 43"/>
    <property type="match status" value="2"/>
</dbReference>
<evidence type="ECO:0000313" key="1">
    <source>
        <dbReference type="EMBL" id="MCY9697394.1"/>
    </source>
</evidence>
<proteinExistence type="predicted"/>
<keyword evidence="2" id="KW-1185">Reference proteome</keyword>
<dbReference type="InterPro" id="IPR023296">
    <property type="entry name" value="Glyco_hydro_beta-prop_sf"/>
</dbReference>
<comment type="caution">
    <text evidence="1">The sequence shown here is derived from an EMBL/GenBank/DDBJ whole genome shotgun (WGS) entry which is preliminary data.</text>
</comment>
<evidence type="ECO:0008006" key="3">
    <source>
        <dbReference type="Google" id="ProtNLM"/>
    </source>
</evidence>
<sequence length="300" mass="35065">MTHLNLADFPSPILLHGNYRIAYRDPAAIYHEGIFRLYYTMIETEPSGQIYMYTAMSHSEDLVHWSEPKFLTPRDRNLNFSSPGNIIRLQDRWVMCLQTYPRPGGEKYGNQNSRIWTMESSDLDHWSEPELLLLKGDHVAVDEMGRMIDPYLIESKDEPGKWFCFYKQNGVSLSYSCDLKQWTYYGNEQAGENVCILNIDDQYVMFHSPENGIGIMRSPDLRKWTYDETVLTFGQQEWDWARGRITAGFVLDCRQVRGVGKFLMFFHGSGPKDERTIFDTHACIGIAWSDDLKQWHWPKS</sequence>
<dbReference type="Proteomes" id="UP001527099">
    <property type="component" value="Unassembled WGS sequence"/>
</dbReference>
<name>A0ABT4GMF2_9BACL</name>
<evidence type="ECO:0000313" key="2">
    <source>
        <dbReference type="Proteomes" id="UP001527099"/>
    </source>
</evidence>
<dbReference type="EMBL" id="JAMDMX010000140">
    <property type="protein sequence ID" value="MCY9697394.1"/>
    <property type="molecule type" value="Genomic_DNA"/>
</dbReference>